<dbReference type="Pfam" id="PF01928">
    <property type="entry name" value="CYTH"/>
    <property type="match status" value="1"/>
</dbReference>
<dbReference type="InterPro" id="IPR008173">
    <property type="entry name" value="Adenylyl_cyclase_CyaB"/>
</dbReference>
<dbReference type="OrthoDB" id="1953701at2"/>
<dbReference type="Proteomes" id="UP000184310">
    <property type="component" value="Unassembled WGS sequence"/>
</dbReference>
<dbReference type="AlphaFoldDB" id="A0A1M6MXE7"/>
<evidence type="ECO:0000259" key="1">
    <source>
        <dbReference type="PROSITE" id="PS51707"/>
    </source>
</evidence>
<sequence length="187" mass="21917">MQELETRILDINVDNIRNILKNLECENVKSENQINKLFDFPDRRMLDKKGYARIRTVNDRLNNKTVYYMTTKKMLSQEKFKVMEENETAVENGEVAEKIFYSLGLVLVETIKKYRESYKYKNSLIEIDINDPLFCPFPYLEIETTSEEELNEIVSLLGYTINDTSSKTIYEILKERGLSPSSDKKGV</sequence>
<dbReference type="PANTHER" id="PTHR21028:SF2">
    <property type="entry name" value="CYTH DOMAIN-CONTAINING PROTEIN"/>
    <property type="match status" value="1"/>
</dbReference>
<dbReference type="InterPro" id="IPR023577">
    <property type="entry name" value="CYTH_domain"/>
</dbReference>
<dbReference type="SMART" id="SM01118">
    <property type="entry name" value="CYTH"/>
    <property type="match status" value="1"/>
</dbReference>
<dbReference type="RefSeq" id="WP_072988842.1">
    <property type="nucleotide sequence ID" value="NZ_FQZB01000011.1"/>
</dbReference>
<name>A0A1M6MXE7_9CLOT</name>
<dbReference type="PANTHER" id="PTHR21028">
    <property type="entry name" value="SI:CH211-156B7.4"/>
    <property type="match status" value="1"/>
</dbReference>
<dbReference type="InterPro" id="IPR033469">
    <property type="entry name" value="CYTH-like_dom_sf"/>
</dbReference>
<dbReference type="PROSITE" id="PS51707">
    <property type="entry name" value="CYTH"/>
    <property type="match status" value="1"/>
</dbReference>
<proteinExistence type="predicted"/>
<dbReference type="Gene3D" id="2.40.320.10">
    <property type="entry name" value="Hypothetical Protein Pfu-838710-001"/>
    <property type="match status" value="1"/>
</dbReference>
<dbReference type="EMBL" id="FQZB01000011">
    <property type="protein sequence ID" value="SHJ88094.1"/>
    <property type="molecule type" value="Genomic_DNA"/>
</dbReference>
<protein>
    <submittedName>
        <fullName evidence="2">Adenylate cyclase</fullName>
    </submittedName>
</protein>
<organism evidence="2 3">
    <name type="scientific">Clostridium cavendishii DSM 21758</name>
    <dbReference type="NCBI Taxonomy" id="1121302"/>
    <lineage>
        <taxon>Bacteria</taxon>
        <taxon>Bacillati</taxon>
        <taxon>Bacillota</taxon>
        <taxon>Clostridia</taxon>
        <taxon>Eubacteriales</taxon>
        <taxon>Clostridiaceae</taxon>
        <taxon>Clostridium</taxon>
    </lineage>
</organism>
<keyword evidence="3" id="KW-1185">Reference proteome</keyword>
<gene>
    <name evidence="2" type="ORF">SAMN02745163_02797</name>
</gene>
<evidence type="ECO:0000313" key="2">
    <source>
        <dbReference type="EMBL" id="SHJ88094.1"/>
    </source>
</evidence>
<dbReference type="STRING" id="1121302.SAMN02745163_02797"/>
<feature type="domain" description="CYTH" evidence="1">
    <location>
        <begin position="1"/>
        <end position="175"/>
    </location>
</feature>
<dbReference type="SUPFAM" id="SSF55154">
    <property type="entry name" value="CYTH-like phosphatases"/>
    <property type="match status" value="1"/>
</dbReference>
<evidence type="ECO:0000313" key="3">
    <source>
        <dbReference type="Proteomes" id="UP000184310"/>
    </source>
</evidence>
<accession>A0A1M6MXE7</accession>
<reference evidence="2 3" key="1">
    <citation type="submission" date="2016-11" db="EMBL/GenBank/DDBJ databases">
        <authorList>
            <person name="Jaros S."/>
            <person name="Januszkiewicz K."/>
            <person name="Wedrychowicz H."/>
        </authorList>
    </citation>
    <scope>NUCLEOTIDE SEQUENCE [LARGE SCALE GENOMIC DNA]</scope>
    <source>
        <strain evidence="2 3">DSM 21758</strain>
    </source>
</reference>
<dbReference type="CDD" id="cd07890">
    <property type="entry name" value="CYTH-like_AC_IV-like"/>
    <property type="match status" value="1"/>
</dbReference>